<dbReference type="InterPro" id="IPR029068">
    <property type="entry name" value="Glyas_Bleomycin-R_OHBP_Dase"/>
</dbReference>
<dbReference type="PANTHER" id="PTHR43048">
    <property type="entry name" value="METHYLMALONYL-COA EPIMERASE"/>
    <property type="match status" value="1"/>
</dbReference>
<dbReference type="GO" id="GO:0046872">
    <property type="term" value="F:metal ion binding"/>
    <property type="evidence" value="ECO:0007669"/>
    <property type="project" value="UniProtKB-KW"/>
</dbReference>
<dbReference type="GO" id="GO:0046491">
    <property type="term" value="P:L-methylmalonyl-CoA metabolic process"/>
    <property type="evidence" value="ECO:0007669"/>
    <property type="project" value="TreeGrafter"/>
</dbReference>
<dbReference type="CDD" id="cd06587">
    <property type="entry name" value="VOC"/>
    <property type="match status" value="1"/>
</dbReference>
<comment type="caution">
    <text evidence="3">The sequence shown here is derived from an EMBL/GenBank/DDBJ whole genome shotgun (WGS) entry which is preliminary data.</text>
</comment>
<accession>A0A8J7J1N5</accession>
<gene>
    <name evidence="3" type="ORF">H1D41_17750</name>
</gene>
<dbReference type="PANTHER" id="PTHR43048:SF3">
    <property type="entry name" value="METHYLMALONYL-COA EPIMERASE, MITOCHONDRIAL"/>
    <property type="match status" value="1"/>
</dbReference>
<dbReference type="EMBL" id="JADCKQ010000021">
    <property type="protein sequence ID" value="MBI1495484.1"/>
    <property type="molecule type" value="Genomic_DNA"/>
</dbReference>
<evidence type="ECO:0000313" key="3">
    <source>
        <dbReference type="EMBL" id="MBI1495484.1"/>
    </source>
</evidence>
<feature type="domain" description="VOC" evidence="2">
    <location>
        <begin position="5"/>
        <end position="126"/>
    </location>
</feature>
<organism evidence="3 4">
    <name type="scientific">Halocynthiibacter styelae</name>
    <dbReference type="NCBI Taxonomy" id="2761955"/>
    <lineage>
        <taxon>Bacteria</taxon>
        <taxon>Pseudomonadati</taxon>
        <taxon>Pseudomonadota</taxon>
        <taxon>Alphaproteobacteria</taxon>
        <taxon>Rhodobacterales</taxon>
        <taxon>Paracoccaceae</taxon>
        <taxon>Halocynthiibacter</taxon>
    </lineage>
</organism>
<keyword evidence="4" id="KW-1185">Reference proteome</keyword>
<dbReference type="GO" id="GO:0004493">
    <property type="term" value="F:methylmalonyl-CoA epimerase activity"/>
    <property type="evidence" value="ECO:0007669"/>
    <property type="project" value="TreeGrafter"/>
</dbReference>
<keyword evidence="1" id="KW-0479">Metal-binding</keyword>
<evidence type="ECO:0000256" key="1">
    <source>
        <dbReference type="ARBA" id="ARBA00022723"/>
    </source>
</evidence>
<name>A0A8J7J1N5_9RHOB</name>
<sequence>MSEAMLEHVNVTVKDPDATAEMLNQLFGWHVRWRGDAKYQGTTLHVGGADSYIAVYSSGGNDPVNFDRYKTPGSMNHIGVVVEDLDAVEAKVKALGFTPHNHGDYEPGKRFYFDDADGIEIEVISYV</sequence>
<proteinExistence type="predicted"/>
<dbReference type="PROSITE" id="PS51819">
    <property type="entry name" value="VOC"/>
    <property type="match status" value="1"/>
</dbReference>
<dbReference type="AlphaFoldDB" id="A0A8J7J1N5"/>
<dbReference type="InterPro" id="IPR037523">
    <property type="entry name" value="VOC_core"/>
</dbReference>
<dbReference type="Proteomes" id="UP000640583">
    <property type="component" value="Unassembled WGS sequence"/>
</dbReference>
<evidence type="ECO:0000259" key="2">
    <source>
        <dbReference type="PROSITE" id="PS51819"/>
    </source>
</evidence>
<dbReference type="RefSeq" id="WP_228850182.1">
    <property type="nucleotide sequence ID" value="NZ_JADCKQ010000021.1"/>
</dbReference>
<dbReference type="SUPFAM" id="SSF54593">
    <property type="entry name" value="Glyoxalase/Bleomycin resistance protein/Dihydroxybiphenyl dioxygenase"/>
    <property type="match status" value="1"/>
</dbReference>
<evidence type="ECO:0000313" key="4">
    <source>
        <dbReference type="Proteomes" id="UP000640583"/>
    </source>
</evidence>
<dbReference type="InterPro" id="IPR004360">
    <property type="entry name" value="Glyas_Fos-R_dOase_dom"/>
</dbReference>
<reference evidence="3" key="1">
    <citation type="submission" date="2020-10" db="EMBL/GenBank/DDBJ databases">
        <title>Paenihalocynthiibacter styelae gen. nov., sp. nov., isolated from stalked sea squirt Styela clava.</title>
        <authorList>
            <person name="Kim Y.-O."/>
            <person name="Yoon J.-H."/>
        </authorList>
    </citation>
    <scope>NUCLEOTIDE SEQUENCE</scope>
    <source>
        <strain evidence="3">MYP1-1</strain>
    </source>
</reference>
<dbReference type="Pfam" id="PF00903">
    <property type="entry name" value="Glyoxalase"/>
    <property type="match status" value="1"/>
</dbReference>
<dbReference type="InterPro" id="IPR051785">
    <property type="entry name" value="MMCE/EMCE_epimerase"/>
</dbReference>
<dbReference type="Gene3D" id="3.10.180.10">
    <property type="entry name" value="2,3-Dihydroxybiphenyl 1,2-Dioxygenase, domain 1"/>
    <property type="match status" value="1"/>
</dbReference>
<protein>
    <submittedName>
        <fullName evidence="3">VOC family protein</fullName>
    </submittedName>
</protein>